<dbReference type="PROSITE" id="PS51257">
    <property type="entry name" value="PROKAR_LIPOPROTEIN"/>
    <property type="match status" value="1"/>
</dbReference>
<organism evidence="6 7">
    <name type="scientific">Burkholderia humptydooensis</name>
    <dbReference type="NCBI Taxonomy" id="430531"/>
    <lineage>
        <taxon>Bacteria</taxon>
        <taxon>Pseudomonadati</taxon>
        <taxon>Pseudomonadota</taxon>
        <taxon>Betaproteobacteria</taxon>
        <taxon>Burkholderiales</taxon>
        <taxon>Burkholderiaceae</taxon>
        <taxon>Burkholderia</taxon>
        <taxon>pseudomallei group</taxon>
    </lineage>
</organism>
<dbReference type="Gene3D" id="3.90.1590.10">
    <property type="entry name" value="glutathione-dependent formaldehyde- activating enzyme (gfa)"/>
    <property type="match status" value="1"/>
</dbReference>
<keyword evidence="4" id="KW-0456">Lyase</keyword>
<comment type="similarity">
    <text evidence="1">Belongs to the Gfa family.</text>
</comment>
<dbReference type="EMBL" id="CP065686">
    <property type="protein sequence ID" value="QPS45617.1"/>
    <property type="molecule type" value="Genomic_DNA"/>
</dbReference>
<dbReference type="GO" id="GO:0016846">
    <property type="term" value="F:carbon-sulfur lyase activity"/>
    <property type="evidence" value="ECO:0007669"/>
    <property type="project" value="InterPro"/>
</dbReference>
<evidence type="ECO:0000313" key="7">
    <source>
        <dbReference type="Proteomes" id="UP000594943"/>
    </source>
</evidence>
<dbReference type="InterPro" id="IPR011057">
    <property type="entry name" value="Mss4-like_sf"/>
</dbReference>
<dbReference type="PANTHER" id="PTHR33337:SF40">
    <property type="entry name" value="CENP-V_GFA DOMAIN-CONTAINING PROTEIN-RELATED"/>
    <property type="match status" value="1"/>
</dbReference>
<dbReference type="Proteomes" id="UP000594943">
    <property type="component" value="Chromosome 1"/>
</dbReference>
<keyword evidence="3" id="KW-0862">Zinc</keyword>
<gene>
    <name evidence="6" type="ORF">I6G56_15490</name>
</gene>
<dbReference type="AlphaFoldDB" id="A0A7T2U4L8"/>
<dbReference type="SUPFAM" id="SSF51316">
    <property type="entry name" value="Mss4-like"/>
    <property type="match status" value="1"/>
</dbReference>
<evidence type="ECO:0000256" key="1">
    <source>
        <dbReference type="ARBA" id="ARBA00005495"/>
    </source>
</evidence>
<dbReference type="GO" id="GO:0046872">
    <property type="term" value="F:metal ion binding"/>
    <property type="evidence" value="ECO:0007669"/>
    <property type="project" value="UniProtKB-KW"/>
</dbReference>
<dbReference type="PANTHER" id="PTHR33337">
    <property type="entry name" value="GFA DOMAIN-CONTAINING PROTEIN"/>
    <property type="match status" value="1"/>
</dbReference>
<dbReference type="RefSeq" id="WP_006025612.1">
    <property type="nucleotide sequence ID" value="NZ_CP013380.1"/>
</dbReference>
<accession>A0A7T2U4L8</accession>
<evidence type="ECO:0000256" key="2">
    <source>
        <dbReference type="ARBA" id="ARBA00022723"/>
    </source>
</evidence>
<evidence type="ECO:0000313" key="6">
    <source>
        <dbReference type="EMBL" id="QPS45617.1"/>
    </source>
</evidence>
<keyword evidence="2" id="KW-0479">Metal-binding</keyword>
<evidence type="ECO:0000256" key="4">
    <source>
        <dbReference type="ARBA" id="ARBA00023239"/>
    </source>
</evidence>
<evidence type="ECO:0000256" key="3">
    <source>
        <dbReference type="ARBA" id="ARBA00022833"/>
    </source>
</evidence>
<dbReference type="InterPro" id="IPR006913">
    <property type="entry name" value="CENP-V/GFA"/>
</dbReference>
<proteinExistence type="inferred from homology"/>
<sequence>MRFEITAPPLLTMACHCTGCQRMSASAFSLSMAIPEGGFRVTAGEPVVGGAHGAEIHHRHCDWCKSWVFTELEPSMGFVNVRPTMLDDCGWFKPYIETYASEALPWAKTGAAHSFDRFPAMGAYGPLVAEFAEKSARPGR</sequence>
<name>A0A7T2U4L8_9BURK</name>
<feature type="domain" description="CENP-V/GFA" evidence="5">
    <location>
        <begin position="2"/>
        <end position="101"/>
    </location>
</feature>
<dbReference type="Pfam" id="PF04828">
    <property type="entry name" value="GFA"/>
    <property type="match status" value="1"/>
</dbReference>
<protein>
    <submittedName>
        <fullName evidence="6">GFA family protein</fullName>
    </submittedName>
</protein>
<dbReference type="KEGG" id="bhg:I6G56_15490"/>
<evidence type="ECO:0000259" key="5">
    <source>
        <dbReference type="Pfam" id="PF04828"/>
    </source>
</evidence>
<reference evidence="6 7" key="1">
    <citation type="submission" date="2020-12" db="EMBL/GenBank/DDBJ databases">
        <title>FDA dAtabase for Regulatory Grade micrObial Sequences (FDA-ARGOS): Supporting development and validation of Infectious Disease Dx tests.</title>
        <authorList>
            <person name="Nelson B."/>
            <person name="Plummer A."/>
            <person name="Tallon L."/>
            <person name="Sadzewicz L."/>
            <person name="Zhao X."/>
            <person name="Boylan J."/>
            <person name="Ott S."/>
            <person name="Bowen H."/>
            <person name="Vavikolanu K."/>
            <person name="Mehta A."/>
            <person name="Aluvathingal J."/>
            <person name="Nadendla S."/>
            <person name="Myers T."/>
            <person name="Yan Y."/>
            <person name="Sichtig H."/>
        </authorList>
    </citation>
    <scope>NUCLEOTIDE SEQUENCE [LARGE SCALE GENOMIC DNA]</scope>
    <source>
        <strain evidence="6 7">FDAARGOS_899</strain>
    </source>
</reference>